<feature type="compositionally biased region" description="Polar residues" evidence="1">
    <location>
        <begin position="443"/>
        <end position="453"/>
    </location>
</feature>
<protein>
    <submittedName>
        <fullName evidence="2">Uncharacterized protein</fullName>
    </submittedName>
</protein>
<feature type="compositionally biased region" description="Polar residues" evidence="1">
    <location>
        <begin position="105"/>
        <end position="119"/>
    </location>
</feature>
<gene>
    <name evidence="2" type="ORF">SeMB42_g07138</name>
</gene>
<dbReference type="EMBL" id="QEAN01000464">
    <property type="protein sequence ID" value="TPX35819.1"/>
    <property type="molecule type" value="Genomic_DNA"/>
</dbReference>
<feature type="compositionally biased region" description="Low complexity" evidence="1">
    <location>
        <begin position="459"/>
        <end position="472"/>
    </location>
</feature>
<feature type="region of interest" description="Disordered" evidence="1">
    <location>
        <begin position="72"/>
        <end position="119"/>
    </location>
</feature>
<feature type="region of interest" description="Disordered" evidence="1">
    <location>
        <begin position="443"/>
        <end position="475"/>
    </location>
</feature>
<feature type="compositionally biased region" description="Basic residues" evidence="1">
    <location>
        <begin position="84"/>
        <end position="98"/>
    </location>
</feature>
<keyword evidence="3" id="KW-1185">Reference proteome</keyword>
<evidence type="ECO:0000313" key="2">
    <source>
        <dbReference type="EMBL" id="TPX35819.1"/>
    </source>
</evidence>
<dbReference type="Proteomes" id="UP000317494">
    <property type="component" value="Unassembled WGS sequence"/>
</dbReference>
<reference evidence="2 3" key="1">
    <citation type="journal article" date="2019" name="Sci. Rep.">
        <title>Comparative genomics of chytrid fungi reveal insights into the obligate biotrophic and pathogenic lifestyle of Synchytrium endobioticum.</title>
        <authorList>
            <person name="van de Vossenberg B.T.L.H."/>
            <person name="Warris S."/>
            <person name="Nguyen H.D.T."/>
            <person name="van Gent-Pelzer M.P.E."/>
            <person name="Joly D.L."/>
            <person name="van de Geest H.C."/>
            <person name="Bonants P.J.M."/>
            <person name="Smith D.S."/>
            <person name="Levesque C.A."/>
            <person name="van der Lee T.A.J."/>
        </authorList>
    </citation>
    <scope>NUCLEOTIDE SEQUENCE [LARGE SCALE GENOMIC DNA]</scope>
    <source>
        <strain evidence="2 3">MB42</strain>
    </source>
</reference>
<proteinExistence type="predicted"/>
<accession>A0A507C9H7</accession>
<dbReference type="VEuPathDB" id="FungiDB:SeMB42_g07138"/>
<evidence type="ECO:0000256" key="1">
    <source>
        <dbReference type="SAM" id="MobiDB-lite"/>
    </source>
</evidence>
<evidence type="ECO:0000313" key="3">
    <source>
        <dbReference type="Proteomes" id="UP000317494"/>
    </source>
</evidence>
<sequence>MSRDQSHAVNFFPPPASSVTKAMTENLVSDEEEGQNAVQSLVRDNGHETDCSPSPIDVDLFDFHDPVQPPSATINPHVINFSSKHTRNKPRTKKASKKPLREMPTISSTTTRTVPLPHTNQVTGPSMISFLDNKFGFLHDENLATRANSINEAIIYISNHLLRPFLALLIFAIYPSKKTSSGFQLLVDPMPNKILADPMRGQWALENDPSLSRLNLAAMLRLLLNSSAHILQCYSMRQQPTDAVNATKQLTMHLLDARDMWNSIAHDSEALSLEPDHVWDYYELACAIVDLGSRLLDDAATPYLEKAKKAVRVTTRKKLCKMHTPRKYVRRGVCIAQGSQREVNISTDLEEEASGNSMNSRNNVEIDEAEEEEDIIMLWYRPGLLMGNHDTTIAQYCGTDSKAAAKTLLVGEEAISINDDDEESVIDHNQHVLRFSTTVAQGIGNNSTQSIDTPRSRESIPISSSPPDQPQDNSLFSISDATVAVARSTPDKMLELPSSHLLKVLAAEDEDSDMDGLLTDDLDENSAYRLMSDEEML</sequence>
<name>A0A507C9H7_9FUNG</name>
<comment type="caution">
    <text evidence="2">The sequence shown here is derived from an EMBL/GenBank/DDBJ whole genome shotgun (WGS) entry which is preliminary data.</text>
</comment>
<organism evidence="2 3">
    <name type="scientific">Synchytrium endobioticum</name>
    <dbReference type="NCBI Taxonomy" id="286115"/>
    <lineage>
        <taxon>Eukaryota</taxon>
        <taxon>Fungi</taxon>
        <taxon>Fungi incertae sedis</taxon>
        <taxon>Chytridiomycota</taxon>
        <taxon>Chytridiomycota incertae sedis</taxon>
        <taxon>Chytridiomycetes</taxon>
        <taxon>Synchytriales</taxon>
        <taxon>Synchytriaceae</taxon>
        <taxon>Synchytrium</taxon>
    </lineage>
</organism>
<dbReference type="AlphaFoldDB" id="A0A507C9H7"/>